<feature type="transmembrane region" description="Helical" evidence="2">
    <location>
        <begin position="106"/>
        <end position="127"/>
    </location>
</feature>
<keyword evidence="2" id="KW-0472">Membrane</keyword>
<accession>A0A6A4HC67</accession>
<feature type="transmembrane region" description="Helical" evidence="2">
    <location>
        <begin position="261"/>
        <end position="279"/>
    </location>
</feature>
<dbReference type="OrthoDB" id="3039972at2759"/>
<evidence type="ECO:0000256" key="1">
    <source>
        <dbReference type="SAM" id="MobiDB-lite"/>
    </source>
</evidence>
<dbReference type="AlphaFoldDB" id="A0A6A4HC67"/>
<feature type="compositionally biased region" description="Polar residues" evidence="1">
    <location>
        <begin position="327"/>
        <end position="336"/>
    </location>
</feature>
<evidence type="ECO:0000313" key="4">
    <source>
        <dbReference type="Proteomes" id="UP000799118"/>
    </source>
</evidence>
<feature type="transmembrane region" description="Helical" evidence="2">
    <location>
        <begin position="181"/>
        <end position="206"/>
    </location>
</feature>
<feature type="compositionally biased region" description="Polar residues" evidence="1">
    <location>
        <begin position="363"/>
        <end position="377"/>
    </location>
</feature>
<protein>
    <submittedName>
        <fullName evidence="3">Uncharacterized protein</fullName>
    </submittedName>
</protein>
<sequence length="408" mass="44864">MGDQITQIYNQALQPVIAALTLQLLFYGIYVSLSWTYVSLLVRQKDAEKFKHLFYPISTLTLFLLATAGVIMSTFDLGNLIQLLLVNMVGMDPTAREITFVKTRTAIGVVYTLANFVGDIILVYRCYYVWNGKWLAVIAPSILSVINTIMAFLSTAEIQVGSTEEFATGGQSSQVSAGDSLLYAFLAINVFNNVLLTALIAGRLWYLNRASAKLFGITATSDKRYNAIISMFLESGSLYPIALIICLAIQVHGSPATMDPILLQIVGIAPMLILVRTTLGISIEHAPRREDVDTELENSNLPMQTMEIKHSSRLASPAASIIGSEPVTHSNSTSDYHPSPVRDSRTITTSKYNSGDSRLASWNPHSQQSSSGNGTSMESDRWNQDPFNDPSTPRSTTSDRLIPLRLHE</sequence>
<evidence type="ECO:0000256" key="2">
    <source>
        <dbReference type="SAM" id="Phobius"/>
    </source>
</evidence>
<feature type="transmembrane region" description="Helical" evidence="2">
    <location>
        <begin position="53"/>
        <end position="75"/>
    </location>
</feature>
<keyword evidence="2" id="KW-1133">Transmembrane helix</keyword>
<keyword evidence="4" id="KW-1185">Reference proteome</keyword>
<feature type="region of interest" description="Disordered" evidence="1">
    <location>
        <begin position="324"/>
        <end position="408"/>
    </location>
</feature>
<keyword evidence="2" id="KW-0812">Transmembrane</keyword>
<feature type="transmembrane region" description="Helical" evidence="2">
    <location>
        <begin position="16"/>
        <end position="41"/>
    </location>
</feature>
<feature type="transmembrane region" description="Helical" evidence="2">
    <location>
        <begin position="227"/>
        <end position="249"/>
    </location>
</feature>
<gene>
    <name evidence="3" type="ORF">BT96DRAFT_922893</name>
</gene>
<organism evidence="3 4">
    <name type="scientific">Gymnopus androsaceus JB14</name>
    <dbReference type="NCBI Taxonomy" id="1447944"/>
    <lineage>
        <taxon>Eukaryota</taxon>
        <taxon>Fungi</taxon>
        <taxon>Dikarya</taxon>
        <taxon>Basidiomycota</taxon>
        <taxon>Agaricomycotina</taxon>
        <taxon>Agaricomycetes</taxon>
        <taxon>Agaricomycetidae</taxon>
        <taxon>Agaricales</taxon>
        <taxon>Marasmiineae</taxon>
        <taxon>Omphalotaceae</taxon>
        <taxon>Gymnopus</taxon>
    </lineage>
</organism>
<dbReference type="EMBL" id="ML769533">
    <property type="protein sequence ID" value="KAE9395350.1"/>
    <property type="molecule type" value="Genomic_DNA"/>
</dbReference>
<dbReference type="Proteomes" id="UP000799118">
    <property type="component" value="Unassembled WGS sequence"/>
</dbReference>
<name>A0A6A4HC67_9AGAR</name>
<feature type="compositionally biased region" description="Polar residues" evidence="1">
    <location>
        <begin position="346"/>
        <end position="356"/>
    </location>
</feature>
<reference evidence="3" key="1">
    <citation type="journal article" date="2019" name="Environ. Microbiol.">
        <title>Fungal ecological strategies reflected in gene transcription - a case study of two litter decomposers.</title>
        <authorList>
            <person name="Barbi F."/>
            <person name="Kohler A."/>
            <person name="Barry K."/>
            <person name="Baskaran P."/>
            <person name="Daum C."/>
            <person name="Fauchery L."/>
            <person name="Ihrmark K."/>
            <person name="Kuo A."/>
            <person name="LaButti K."/>
            <person name="Lipzen A."/>
            <person name="Morin E."/>
            <person name="Grigoriev I.V."/>
            <person name="Henrissat B."/>
            <person name="Lindahl B."/>
            <person name="Martin F."/>
        </authorList>
    </citation>
    <scope>NUCLEOTIDE SEQUENCE</scope>
    <source>
        <strain evidence="3">JB14</strain>
    </source>
</reference>
<evidence type="ECO:0000313" key="3">
    <source>
        <dbReference type="EMBL" id="KAE9395350.1"/>
    </source>
</evidence>
<proteinExistence type="predicted"/>
<feature type="transmembrane region" description="Helical" evidence="2">
    <location>
        <begin position="134"/>
        <end position="153"/>
    </location>
</feature>
<feature type="compositionally biased region" description="Polar residues" evidence="1">
    <location>
        <begin position="385"/>
        <end position="399"/>
    </location>
</feature>